<keyword evidence="4" id="KW-0378">Hydrolase</keyword>
<dbReference type="RefSeq" id="WP_380080284.1">
    <property type="nucleotide sequence ID" value="NZ_JBHRZF010000194.1"/>
</dbReference>
<dbReference type="Proteomes" id="UP001595748">
    <property type="component" value="Unassembled WGS sequence"/>
</dbReference>
<sequence>MKPDLRPSLGRAVRVVVDRPLGSPHPRHPDIIYPVNYGELPGTVSGDGHPIDAYLLGWHEPVHEAQGTVIAVLVRADDTEDKLVVARDGTQWIAEEILAAVQFQEQFFQTTLLMP</sequence>
<dbReference type="EMBL" id="JBHRZF010000194">
    <property type="protein sequence ID" value="MFC3862421.1"/>
    <property type="molecule type" value="Genomic_DNA"/>
</dbReference>
<dbReference type="InterPro" id="IPR008162">
    <property type="entry name" value="Pyrophosphatase"/>
</dbReference>
<organism evidence="6 7">
    <name type="scientific">Deinococcus antarcticus</name>
    <dbReference type="NCBI Taxonomy" id="1298767"/>
    <lineage>
        <taxon>Bacteria</taxon>
        <taxon>Thermotogati</taxon>
        <taxon>Deinococcota</taxon>
        <taxon>Deinococci</taxon>
        <taxon>Deinococcales</taxon>
        <taxon>Deinococcaceae</taxon>
        <taxon>Deinococcus</taxon>
    </lineage>
</organism>
<dbReference type="InterPro" id="IPR036649">
    <property type="entry name" value="Pyrophosphatase_sf"/>
</dbReference>
<evidence type="ECO:0000256" key="3">
    <source>
        <dbReference type="ARBA" id="ARBA00022723"/>
    </source>
</evidence>
<proteinExistence type="predicted"/>
<reference evidence="7" key="1">
    <citation type="journal article" date="2019" name="Int. J. Syst. Evol. Microbiol.">
        <title>The Global Catalogue of Microorganisms (GCM) 10K type strain sequencing project: providing services to taxonomists for standard genome sequencing and annotation.</title>
        <authorList>
            <consortium name="The Broad Institute Genomics Platform"/>
            <consortium name="The Broad Institute Genome Sequencing Center for Infectious Disease"/>
            <person name="Wu L."/>
            <person name="Ma J."/>
        </authorList>
    </citation>
    <scope>NUCLEOTIDE SEQUENCE [LARGE SCALE GENOMIC DNA]</scope>
    <source>
        <strain evidence="7">CCTCC AB 2013263</strain>
    </source>
</reference>
<dbReference type="Pfam" id="PF00719">
    <property type="entry name" value="Pyrophosphatase"/>
    <property type="match status" value="1"/>
</dbReference>
<keyword evidence="3" id="KW-0479">Metal-binding</keyword>
<protein>
    <recommendedName>
        <fullName evidence="2">inorganic diphosphatase</fullName>
        <ecNumber evidence="2">3.6.1.1</ecNumber>
    </recommendedName>
</protein>
<dbReference type="Gene3D" id="3.90.80.10">
    <property type="entry name" value="Inorganic pyrophosphatase"/>
    <property type="match status" value="1"/>
</dbReference>
<comment type="cofactor">
    <cofactor evidence="1">
        <name>Mg(2+)</name>
        <dbReference type="ChEBI" id="CHEBI:18420"/>
    </cofactor>
</comment>
<accession>A0ABV8ACT8</accession>
<evidence type="ECO:0000256" key="2">
    <source>
        <dbReference type="ARBA" id="ARBA00012146"/>
    </source>
</evidence>
<dbReference type="EC" id="3.6.1.1" evidence="2"/>
<evidence type="ECO:0000256" key="1">
    <source>
        <dbReference type="ARBA" id="ARBA00001946"/>
    </source>
</evidence>
<evidence type="ECO:0000313" key="6">
    <source>
        <dbReference type="EMBL" id="MFC3862421.1"/>
    </source>
</evidence>
<keyword evidence="7" id="KW-1185">Reference proteome</keyword>
<keyword evidence="5" id="KW-0460">Magnesium</keyword>
<gene>
    <name evidence="6" type="ORF">ACFOPQ_16785</name>
</gene>
<comment type="caution">
    <text evidence="6">The sequence shown here is derived from an EMBL/GenBank/DDBJ whole genome shotgun (WGS) entry which is preliminary data.</text>
</comment>
<name>A0ABV8ACT8_9DEIO</name>
<evidence type="ECO:0000256" key="5">
    <source>
        <dbReference type="ARBA" id="ARBA00022842"/>
    </source>
</evidence>
<evidence type="ECO:0000256" key="4">
    <source>
        <dbReference type="ARBA" id="ARBA00022801"/>
    </source>
</evidence>
<dbReference type="SUPFAM" id="SSF50324">
    <property type="entry name" value="Inorganic pyrophosphatase"/>
    <property type="match status" value="1"/>
</dbReference>
<evidence type="ECO:0000313" key="7">
    <source>
        <dbReference type="Proteomes" id="UP001595748"/>
    </source>
</evidence>